<protein>
    <recommendedName>
        <fullName evidence="3">ISXO2-like transposase domain protein</fullName>
    </recommendedName>
</protein>
<dbReference type="AlphaFoldDB" id="M6V605"/>
<organism evidence="1 2">
    <name type="scientific">Leptospira noguchii</name>
    <dbReference type="NCBI Taxonomy" id="28182"/>
    <lineage>
        <taxon>Bacteria</taxon>
        <taxon>Pseudomonadati</taxon>
        <taxon>Spirochaetota</taxon>
        <taxon>Spirochaetia</taxon>
        <taxon>Leptospirales</taxon>
        <taxon>Leptospiraceae</taxon>
        <taxon>Leptospira</taxon>
    </lineage>
</organism>
<evidence type="ECO:0008006" key="3">
    <source>
        <dbReference type="Google" id="ProtNLM"/>
    </source>
</evidence>
<comment type="caution">
    <text evidence="1">The sequence shown here is derived from an EMBL/GenBank/DDBJ whole genome shotgun (WGS) entry which is preliminary data.</text>
</comment>
<reference evidence="1 2" key="1">
    <citation type="submission" date="2013-01" db="EMBL/GenBank/DDBJ databases">
        <authorList>
            <person name="Harkins D.M."/>
            <person name="Durkin A.S."/>
            <person name="Brinkac L.M."/>
            <person name="Haft D.H."/>
            <person name="Selengut J.D."/>
            <person name="Sanka R."/>
            <person name="DePew J."/>
            <person name="Purushe J."/>
            <person name="Matthias M.A."/>
            <person name="Vinetz J.M."/>
            <person name="Sutton G.G."/>
            <person name="Nierman W.C."/>
            <person name="Fouts D.E."/>
        </authorList>
    </citation>
    <scope>NUCLEOTIDE SEQUENCE [LARGE SCALE GENOMIC DNA]</scope>
    <source>
        <strain evidence="1 2">HAI1536</strain>
    </source>
</reference>
<proteinExistence type="predicted"/>
<evidence type="ECO:0000313" key="2">
    <source>
        <dbReference type="Proteomes" id="UP000012112"/>
    </source>
</evidence>
<dbReference type="EMBL" id="AKWD02000057">
    <property type="protein sequence ID" value="EMO52320.1"/>
    <property type="molecule type" value="Genomic_DNA"/>
</dbReference>
<name>M6V605_9LEPT</name>
<dbReference type="Proteomes" id="UP000012112">
    <property type="component" value="Unassembled WGS sequence"/>
</dbReference>
<dbReference type="RefSeq" id="WP_002179849.1">
    <property type="nucleotide sequence ID" value="NZ_AKWD02000057.1"/>
</dbReference>
<evidence type="ECO:0000313" key="1">
    <source>
        <dbReference type="EMBL" id="EMO52320.1"/>
    </source>
</evidence>
<accession>M6V605</accession>
<gene>
    <name evidence="1" type="ORF">LEP1GSC172_0271</name>
</gene>
<sequence length="99" mass="11753">MALGVFKNHRFVNYSVESKDACYKLAKNRWYKDGVHNQIAEGNHRLVKTAFSAYKYIRPKFNQLYLNEFSFLKNINVLELDSLESKRLRENFKNSSDEL</sequence>